<evidence type="ECO:0000313" key="5">
    <source>
        <dbReference type="EMBL" id="SHM87683.1"/>
    </source>
</evidence>
<dbReference type="Pfam" id="PF01593">
    <property type="entry name" value="Amino_oxidase"/>
    <property type="match status" value="1"/>
</dbReference>
<dbReference type="InterPro" id="IPR002937">
    <property type="entry name" value="Amino_oxidase"/>
</dbReference>
<gene>
    <name evidence="5" type="ORF">SAMN05443668_10240</name>
</gene>
<evidence type="ECO:0000256" key="2">
    <source>
        <dbReference type="ARBA" id="ARBA00038825"/>
    </source>
</evidence>
<dbReference type="AlphaFoldDB" id="A0A1M7MAC8"/>
<comment type="subunit">
    <text evidence="2">Interacts with COX5B; this interaction may contribute to localize PYROXD2 to the inner face of the inner mitochondrial membrane.</text>
</comment>
<sequence>MNSVADVLGRVGLPAPIAELAARHWDVVVVGGGHNGLTCAAYLARAGQDVLVLEARERLGGAATLEQPFPDDRFVISPCAYVVGLLDDVVIRELELARRGLEVFVADPQLWVPFDDGTAFGQWMDDARTQAGLEALRLSAKDIDGYWAYEHFFDDMRKRLRTGPRDTWIGASPSRAELEELLGHDRLMIDALFEASIADVLDEFVTDQRLKDALFGQGVIGTYAGPNDPGTASVKLMHFQGDLLGHGPIWGYVKGGMGMISFAIAEAARDAGAVLAAGVPVGAVRPGEGVELEDGTFIRATTVVSNADPKRLLNLLPVEAVPVGYRRRLEDWDIRSPVVKFNAALRRLPSWTAAPGETFMALGTVDVTTGLAAAQEAFAACETGHPAVGFGEIYVQTLHDPSPAPPGRHLLSVFGQYAPYTLVGGGWDTRRDEVARQFIDLIGRFAPDFEDCLEAYEVLGPPDIEAKVGLTGGHIFQGEVRPSQMWEHRLTPRTEVPGVYLCGAATHPAGSVIALNGRNAAHAVLDDLRRAR</sequence>
<dbReference type="PANTHER" id="PTHR10668">
    <property type="entry name" value="PHYTOENE DEHYDROGENASE"/>
    <property type="match status" value="1"/>
</dbReference>
<dbReference type="OrthoDB" id="9774675at2"/>
<dbReference type="InterPro" id="IPR036188">
    <property type="entry name" value="FAD/NAD-bd_sf"/>
</dbReference>
<dbReference type="SUPFAM" id="SSF51905">
    <property type="entry name" value="FAD/NAD(P)-binding domain"/>
    <property type="match status" value="1"/>
</dbReference>
<protein>
    <recommendedName>
        <fullName evidence="3">Pyridine nucleotide-disulfide oxidoreductase domain-containing protein 2</fullName>
    </recommendedName>
</protein>
<dbReference type="STRING" id="134849.SAMN05443668_10240"/>
<keyword evidence="6" id="KW-1185">Reference proteome</keyword>
<evidence type="ECO:0000256" key="3">
    <source>
        <dbReference type="ARBA" id="ARBA00040298"/>
    </source>
</evidence>
<name>A0A1M7MAC8_9ACTN</name>
<proteinExistence type="predicted"/>
<comment type="function">
    <text evidence="1">Probable oxidoreductase that may play a role as regulator of mitochondrial function.</text>
</comment>
<dbReference type="EMBL" id="FRCS01000002">
    <property type="protein sequence ID" value="SHM87683.1"/>
    <property type="molecule type" value="Genomic_DNA"/>
</dbReference>
<dbReference type="GO" id="GO:0016491">
    <property type="term" value="F:oxidoreductase activity"/>
    <property type="evidence" value="ECO:0007669"/>
    <property type="project" value="InterPro"/>
</dbReference>
<reference evidence="5 6" key="1">
    <citation type="submission" date="2016-11" db="EMBL/GenBank/DDBJ databases">
        <authorList>
            <person name="Jaros S."/>
            <person name="Januszkiewicz K."/>
            <person name="Wedrychowicz H."/>
        </authorList>
    </citation>
    <scope>NUCLEOTIDE SEQUENCE [LARGE SCALE GENOMIC DNA]</scope>
    <source>
        <strain evidence="5 6">DSM 46144</strain>
    </source>
</reference>
<dbReference type="RefSeq" id="WP_073253047.1">
    <property type="nucleotide sequence ID" value="NZ_FRCS01000002.1"/>
</dbReference>
<dbReference type="Pfam" id="PF13450">
    <property type="entry name" value="NAD_binding_8"/>
    <property type="match status" value="1"/>
</dbReference>
<evidence type="ECO:0000256" key="1">
    <source>
        <dbReference type="ARBA" id="ARBA00037217"/>
    </source>
</evidence>
<organism evidence="5 6">
    <name type="scientific">Cryptosporangium aurantiacum</name>
    <dbReference type="NCBI Taxonomy" id="134849"/>
    <lineage>
        <taxon>Bacteria</taxon>
        <taxon>Bacillati</taxon>
        <taxon>Actinomycetota</taxon>
        <taxon>Actinomycetes</taxon>
        <taxon>Cryptosporangiales</taxon>
        <taxon>Cryptosporangiaceae</taxon>
        <taxon>Cryptosporangium</taxon>
    </lineage>
</organism>
<evidence type="ECO:0000313" key="6">
    <source>
        <dbReference type="Proteomes" id="UP000184440"/>
    </source>
</evidence>
<accession>A0A1M7MAC8</accession>
<evidence type="ECO:0000259" key="4">
    <source>
        <dbReference type="Pfam" id="PF01593"/>
    </source>
</evidence>
<dbReference type="Gene3D" id="3.50.50.60">
    <property type="entry name" value="FAD/NAD(P)-binding domain"/>
    <property type="match status" value="2"/>
</dbReference>
<feature type="domain" description="Amine oxidase" evidence="4">
    <location>
        <begin position="200"/>
        <end position="524"/>
    </location>
</feature>
<dbReference type="Proteomes" id="UP000184440">
    <property type="component" value="Unassembled WGS sequence"/>
</dbReference>
<dbReference type="PANTHER" id="PTHR10668:SF103">
    <property type="entry name" value="PYRIDINE NUCLEOTIDE-DISULFIDE OXIDOREDUCTASE DOMAIN-CONTAINING PROTEIN 2"/>
    <property type="match status" value="1"/>
</dbReference>